<reference evidence="1 2" key="1">
    <citation type="submission" date="2019-08" db="EMBL/GenBank/DDBJ databases">
        <title>Pedobacter sp. nov., isolated from Han river, South Korea.</title>
        <authorList>
            <person name="Lee D.-H."/>
            <person name="Kim Y.-S."/>
            <person name="Hwang E.-M."/>
            <person name="Le Tran T.C."/>
            <person name="Cha C.-J."/>
        </authorList>
    </citation>
    <scope>NUCLEOTIDE SEQUENCE [LARGE SCALE GENOMIC DNA]</scope>
    <source>
        <strain evidence="1 2">CJ43</strain>
    </source>
</reference>
<dbReference type="CDD" id="cd24012">
    <property type="entry name" value="ASKHA_NBD_KDGal-kinase"/>
    <property type="match status" value="1"/>
</dbReference>
<name>A0A5C0VNH9_9SPHI</name>
<keyword evidence="1" id="KW-0808">Transferase</keyword>
<accession>A0A5C0VNH9</accession>
<dbReference type="Proteomes" id="UP000323653">
    <property type="component" value="Chromosome"/>
</dbReference>
<dbReference type="InterPro" id="IPR042257">
    <property type="entry name" value="DGOK_C"/>
</dbReference>
<dbReference type="GO" id="GO:0034194">
    <property type="term" value="P:D-galactonate catabolic process"/>
    <property type="evidence" value="ECO:0007669"/>
    <property type="project" value="InterPro"/>
</dbReference>
<proteinExistence type="predicted"/>
<protein>
    <submittedName>
        <fullName evidence="1">2-dehydro-3-deoxygalactonokinase</fullName>
    </submittedName>
</protein>
<keyword evidence="2" id="KW-1185">Reference proteome</keyword>
<dbReference type="EMBL" id="CP043329">
    <property type="protein sequence ID" value="QEK53091.1"/>
    <property type="molecule type" value="Genomic_DNA"/>
</dbReference>
<dbReference type="InterPro" id="IPR042258">
    <property type="entry name" value="DGOK_N"/>
</dbReference>
<gene>
    <name evidence="1" type="ORF">FYC62_16460</name>
</gene>
<evidence type="ECO:0000313" key="2">
    <source>
        <dbReference type="Proteomes" id="UP000323653"/>
    </source>
</evidence>
<organism evidence="1 2">
    <name type="scientific">Pedobacter aquae</name>
    <dbReference type="NCBI Taxonomy" id="2605747"/>
    <lineage>
        <taxon>Bacteria</taxon>
        <taxon>Pseudomonadati</taxon>
        <taxon>Bacteroidota</taxon>
        <taxon>Sphingobacteriia</taxon>
        <taxon>Sphingobacteriales</taxon>
        <taxon>Sphingobacteriaceae</taxon>
        <taxon>Pedobacter</taxon>
    </lineage>
</organism>
<dbReference type="InterPro" id="IPR007729">
    <property type="entry name" value="DGOK"/>
</dbReference>
<dbReference type="AlphaFoldDB" id="A0A5C0VNH9"/>
<dbReference type="Gene3D" id="3.30.420.310">
    <property type="entry name" value="2-keto-3-deoxy-galactonokinase, C-terminal domain"/>
    <property type="match status" value="1"/>
</dbReference>
<sequence length="320" mass="35453">MNNLFLSCDWGTSSFRLRLIDAYGLKVLAEVSNAEGNASLFQKWKAAGADTDRRTDFYLSFLKENIDKISSEFGKSLDGLPIIISGMASSTVGMQELPYKELPFSLNGADLKVSHFQANADFSHPFTLVSGVCSQDDVIRGEEIQLVGCQPDKRIKEQVFIIPGTHSKHVFTVDDKAVGFSTYMTGELFSLLSSQSILATTVEKQGILTDDENTAAFKQGVLDSFKANLLHAMFWVRTNQLFNKFSKESNYYYLSGLLIGAELKELTGTEKAITLLSSGILSESYLLALETLGLAKQVSQKSVDEAIINGHYQLYMLHYQ</sequence>
<evidence type="ECO:0000313" key="1">
    <source>
        <dbReference type="EMBL" id="QEK53091.1"/>
    </source>
</evidence>
<dbReference type="Gene3D" id="3.30.420.300">
    <property type="entry name" value="2-keto-3-deoxy-galactonokinase, substrate binding domain"/>
    <property type="match status" value="1"/>
</dbReference>
<dbReference type="RefSeq" id="WP_149075726.1">
    <property type="nucleotide sequence ID" value="NZ_CP043329.1"/>
</dbReference>
<dbReference type="Pfam" id="PF05035">
    <property type="entry name" value="DGOK"/>
    <property type="match status" value="1"/>
</dbReference>
<dbReference type="GO" id="GO:0008671">
    <property type="term" value="F:2-dehydro-3-deoxygalactonokinase activity"/>
    <property type="evidence" value="ECO:0007669"/>
    <property type="project" value="InterPro"/>
</dbReference>
<dbReference type="KEGG" id="pej:FYC62_16460"/>
<keyword evidence="1" id="KW-0418">Kinase</keyword>